<gene>
    <name evidence="2" type="ORF">Sste5346_009468</name>
</gene>
<dbReference type="Proteomes" id="UP001583186">
    <property type="component" value="Unassembled WGS sequence"/>
</dbReference>
<feature type="region of interest" description="Disordered" evidence="1">
    <location>
        <begin position="235"/>
        <end position="308"/>
    </location>
</feature>
<protein>
    <recommendedName>
        <fullName evidence="4">Myb-like domain-containing protein</fullName>
    </recommendedName>
</protein>
<accession>A0ABR3YKC4</accession>
<feature type="region of interest" description="Disordered" evidence="1">
    <location>
        <begin position="439"/>
        <end position="460"/>
    </location>
</feature>
<comment type="caution">
    <text evidence="2">The sequence shown here is derived from an EMBL/GenBank/DDBJ whole genome shotgun (WGS) entry which is preliminary data.</text>
</comment>
<name>A0ABR3YKC4_9PEZI</name>
<feature type="compositionally biased region" description="Polar residues" evidence="1">
    <location>
        <begin position="446"/>
        <end position="460"/>
    </location>
</feature>
<proteinExistence type="predicted"/>
<feature type="compositionally biased region" description="Low complexity" evidence="1">
    <location>
        <begin position="255"/>
        <end position="270"/>
    </location>
</feature>
<evidence type="ECO:0000256" key="1">
    <source>
        <dbReference type="SAM" id="MobiDB-lite"/>
    </source>
</evidence>
<reference evidence="2 3" key="1">
    <citation type="journal article" date="2024" name="IMA Fungus">
        <title>IMA Genome - F19 : A genome assembly and annotation guide to empower mycologists, including annotated draft genome sequences of Ceratocystis pirilliformis, Diaporthe australafricana, Fusarium ophioides, Paecilomyces lecythidis, and Sporothrix stenoceras.</title>
        <authorList>
            <person name="Aylward J."/>
            <person name="Wilson A.M."/>
            <person name="Visagie C.M."/>
            <person name="Spraker J."/>
            <person name="Barnes I."/>
            <person name="Buitendag C."/>
            <person name="Ceriani C."/>
            <person name="Del Mar Angel L."/>
            <person name="du Plessis D."/>
            <person name="Fuchs T."/>
            <person name="Gasser K."/>
            <person name="Kramer D."/>
            <person name="Li W."/>
            <person name="Munsamy K."/>
            <person name="Piso A."/>
            <person name="Price J.L."/>
            <person name="Sonnekus B."/>
            <person name="Thomas C."/>
            <person name="van der Nest A."/>
            <person name="van Dijk A."/>
            <person name="van Heerden A."/>
            <person name="van Vuuren N."/>
            <person name="Yilmaz N."/>
            <person name="Duong T.A."/>
            <person name="van der Merwe N.A."/>
            <person name="Wingfield M.J."/>
            <person name="Wingfield B.D."/>
        </authorList>
    </citation>
    <scope>NUCLEOTIDE SEQUENCE [LARGE SCALE GENOMIC DNA]</scope>
    <source>
        <strain evidence="2 3">CMW 5346</strain>
    </source>
</reference>
<keyword evidence="3" id="KW-1185">Reference proteome</keyword>
<feature type="region of interest" description="Disordered" evidence="1">
    <location>
        <begin position="40"/>
        <end position="78"/>
    </location>
</feature>
<organism evidence="2 3">
    <name type="scientific">Sporothrix stenoceras</name>
    <dbReference type="NCBI Taxonomy" id="5173"/>
    <lineage>
        <taxon>Eukaryota</taxon>
        <taxon>Fungi</taxon>
        <taxon>Dikarya</taxon>
        <taxon>Ascomycota</taxon>
        <taxon>Pezizomycotina</taxon>
        <taxon>Sordariomycetes</taxon>
        <taxon>Sordariomycetidae</taxon>
        <taxon>Ophiostomatales</taxon>
        <taxon>Ophiostomataceae</taxon>
        <taxon>Sporothrix</taxon>
    </lineage>
</organism>
<feature type="compositionally biased region" description="Basic and acidic residues" evidence="1">
    <location>
        <begin position="58"/>
        <end position="78"/>
    </location>
</feature>
<sequence>MATGPLRFDPDCDHSFDDYITPLDEAAAENSLAPLHAVQRKRIRGDDNDQDVSACEPAQKKTKIDRQTRHSNEDRRAPNEDVKFDFSLFVHCTPSKDSVAETARDGQLADTTHQDGTDFKPDPVARVSTPPPYHTPDLQRTTVSPKDLQVVADQSVQIVQLAEPFSQPGIVHPISQSISQWHGHGNQFGEGYDGFPVSGLHPFDQPASAPDLMGPNIMYSYPSPLLANEPITRAGYSHHPAHTSYRAPEPNMGDGQQAARRSSSSTSTSGITNSNPGPRPTSAGSRQRPRRTRSTASSSRGRYASEEEIEARRQRDVFFMYLKDEVGLTYKEIKSQHNFTEAESTLRGRHRALTKASDERRRKPKWSDKDITTLRRLVGEKLATQVGAPSFEKISWKGMQEEMRSAGCYAFGFAALKKKAKELLGSSTDDETDIEAAEVDEGHTGNPANVGSNASNPFVV</sequence>
<feature type="compositionally biased region" description="Basic and acidic residues" evidence="1">
    <location>
        <begin position="112"/>
        <end position="123"/>
    </location>
</feature>
<evidence type="ECO:0008006" key="4">
    <source>
        <dbReference type="Google" id="ProtNLM"/>
    </source>
</evidence>
<evidence type="ECO:0000313" key="2">
    <source>
        <dbReference type="EMBL" id="KAL1888599.1"/>
    </source>
</evidence>
<evidence type="ECO:0000313" key="3">
    <source>
        <dbReference type="Proteomes" id="UP001583186"/>
    </source>
</evidence>
<feature type="region of interest" description="Disordered" evidence="1">
    <location>
        <begin position="99"/>
        <end position="140"/>
    </location>
</feature>
<dbReference type="EMBL" id="JAWCUI010000089">
    <property type="protein sequence ID" value="KAL1888599.1"/>
    <property type="molecule type" value="Genomic_DNA"/>
</dbReference>